<gene>
    <name evidence="1" type="ORF">MB824_09395</name>
</gene>
<evidence type="ECO:0000313" key="2">
    <source>
        <dbReference type="Proteomes" id="UP001298424"/>
    </source>
</evidence>
<dbReference type="EMBL" id="JAKOOW010000033">
    <property type="protein sequence ID" value="MCG6504710.1"/>
    <property type="molecule type" value="Genomic_DNA"/>
</dbReference>
<evidence type="ECO:0008006" key="3">
    <source>
        <dbReference type="Google" id="ProtNLM"/>
    </source>
</evidence>
<dbReference type="Proteomes" id="UP001298424">
    <property type="component" value="Unassembled WGS sequence"/>
</dbReference>
<dbReference type="RefSeq" id="WP_238748242.1">
    <property type="nucleotide sequence ID" value="NZ_JAKOOW010000033.1"/>
</dbReference>
<reference evidence="1 2" key="1">
    <citation type="submission" date="2022-02" db="EMBL/GenBank/DDBJ databases">
        <title>Genome sequence data of Kingella unionensis sp. nov. strain CICC 24913 (CCUG 75125).</title>
        <authorList>
            <person name="Xiao M."/>
        </authorList>
    </citation>
    <scope>NUCLEOTIDE SEQUENCE [LARGE SCALE GENOMIC DNA]</scope>
    <source>
        <strain evidence="1 2">CICC 24913</strain>
    </source>
</reference>
<keyword evidence="2" id="KW-1185">Reference proteome</keyword>
<evidence type="ECO:0000313" key="1">
    <source>
        <dbReference type="EMBL" id="MCG6504710.1"/>
    </source>
</evidence>
<sequence length="497" mass="52392">MNMKQITQETIELMKSAQAGGENIAKGYTQPGSPTTGLQTYDLTAPSQKLYPVLTPLRNRIPRVGGGRATQANWKAITGINIKNQRAGISEGQRGGTIAHKQVERFAAYRAFGLENFVTFEADYAARGFEDVKALAVTQTLQATMIAEEMMLLGGNTSLKAGITPTPSAVAKDGQSTLSDGALSIICVALGLQAYWDVAGANNGASGQFLNIADAEIPAQITRTNADGTTDTFGGGSAQKSAAASVANAGKKVVIASVSAVRGAVAYAWFWGAAGAEKLGAVTTAARVEISADAQGKQTAASLPDADNSTSSLEFDGLLTQIALPDSGGYWADNKGGALTSDGAGGVNEFEAAFAHFYTRYRLSPDTVYVNAADLAALTKLILGNNGAPLIKLNVDVNNTAAIKAGVVLGSYLNKITGDELDIVVHPNLPAGTYLFYSQRLPAYVQGIGNLLQVRTRQEYYQLEWPLRTRRYEYGVYADEVLQGFFMPAFGVITNAG</sequence>
<protein>
    <recommendedName>
        <fullName evidence="3">Phage associated protein</fullName>
    </recommendedName>
</protein>
<proteinExistence type="predicted"/>
<name>A0ABS9NPU2_9NEIS</name>
<accession>A0ABS9NPU2</accession>
<comment type="caution">
    <text evidence="1">The sequence shown here is derived from an EMBL/GenBank/DDBJ whole genome shotgun (WGS) entry which is preliminary data.</text>
</comment>
<organism evidence="1 2">
    <name type="scientific">Kingella pumchi</name>
    <dbReference type="NCBI Taxonomy" id="2779506"/>
    <lineage>
        <taxon>Bacteria</taxon>
        <taxon>Pseudomonadati</taxon>
        <taxon>Pseudomonadota</taxon>
        <taxon>Betaproteobacteria</taxon>
        <taxon>Neisseriales</taxon>
        <taxon>Neisseriaceae</taxon>
        <taxon>Kingella</taxon>
    </lineage>
</organism>